<dbReference type="RefSeq" id="WP_345433011.1">
    <property type="nucleotide sequence ID" value="NZ_BAABHK010000006.1"/>
</dbReference>
<sequence>MADELREEISVLTPHGDPETWSVVAVAEDSGEWRVEASDKNRRVWTGSGSDLFDAFRALRENPEAQGFRFLVVGARIDSWPTQMSRQMGGGAELVIRYRSPTLMLISNLLGYLRLRLPYRYIFSPAPASKVGTVAEQDAYQEEWLRRAVGFAERRP</sequence>
<keyword evidence="2" id="KW-1185">Reference proteome</keyword>
<comment type="caution">
    <text evidence="1">The sequence shown here is derived from an EMBL/GenBank/DDBJ whole genome shotgun (WGS) entry which is preliminary data.</text>
</comment>
<evidence type="ECO:0000313" key="1">
    <source>
        <dbReference type="EMBL" id="GAA4628681.1"/>
    </source>
</evidence>
<reference evidence="2" key="1">
    <citation type="journal article" date="2019" name="Int. J. Syst. Evol. Microbiol.">
        <title>The Global Catalogue of Microorganisms (GCM) 10K type strain sequencing project: providing services to taxonomists for standard genome sequencing and annotation.</title>
        <authorList>
            <consortium name="The Broad Institute Genomics Platform"/>
            <consortium name="The Broad Institute Genome Sequencing Center for Infectious Disease"/>
            <person name="Wu L."/>
            <person name="Ma J."/>
        </authorList>
    </citation>
    <scope>NUCLEOTIDE SEQUENCE [LARGE SCALE GENOMIC DNA]</scope>
    <source>
        <strain evidence="2">JCM 17939</strain>
    </source>
</reference>
<accession>A0ABP8UC26</accession>
<proteinExistence type="predicted"/>
<gene>
    <name evidence="1" type="ORF">GCM10023196_046060</name>
</gene>
<dbReference type="Proteomes" id="UP001501442">
    <property type="component" value="Unassembled WGS sequence"/>
</dbReference>
<evidence type="ECO:0000313" key="2">
    <source>
        <dbReference type="Proteomes" id="UP001501442"/>
    </source>
</evidence>
<name>A0ABP8UC26_9ACTN</name>
<organism evidence="1 2">
    <name type="scientific">Actinoallomurus vinaceus</name>
    <dbReference type="NCBI Taxonomy" id="1080074"/>
    <lineage>
        <taxon>Bacteria</taxon>
        <taxon>Bacillati</taxon>
        <taxon>Actinomycetota</taxon>
        <taxon>Actinomycetes</taxon>
        <taxon>Streptosporangiales</taxon>
        <taxon>Thermomonosporaceae</taxon>
        <taxon>Actinoallomurus</taxon>
    </lineage>
</organism>
<dbReference type="EMBL" id="BAABHK010000006">
    <property type="protein sequence ID" value="GAA4628681.1"/>
    <property type="molecule type" value="Genomic_DNA"/>
</dbReference>
<protein>
    <submittedName>
        <fullName evidence="1">Uncharacterized protein</fullName>
    </submittedName>
</protein>